<keyword evidence="1" id="KW-0472">Membrane</keyword>
<dbReference type="RefSeq" id="WP_203860332.1">
    <property type="nucleotide sequence ID" value="NZ_BAAAZQ010000031.1"/>
</dbReference>
<keyword evidence="1" id="KW-1133">Transmembrane helix</keyword>
<protein>
    <submittedName>
        <fullName evidence="2">Uncharacterized protein</fullName>
    </submittedName>
</protein>
<proteinExistence type="predicted"/>
<evidence type="ECO:0000256" key="1">
    <source>
        <dbReference type="SAM" id="Phobius"/>
    </source>
</evidence>
<accession>A0ABQ4EW56</accession>
<evidence type="ECO:0000313" key="3">
    <source>
        <dbReference type="Proteomes" id="UP000621500"/>
    </source>
</evidence>
<sequence length="443" mass="47425">MTMNDSDVRDILHRATDDLVGTPGLLLAVRRGGRRRVVRRRAVLAAVCAAVVAVPVVGGLQLAGDGGEVRVASPLLDEPTRGDLAADEGYLRQVREAWQRRLEQNGDQMRGEPHIVWAGSTPAGPAAYVAHRTAKNPVVSEPANDRMIAMAAFVEPTTEGPRVMTIETVTDAGTDGNSQAALLGPQRDVLLVLDFGQPVEFSPELKYMPDGKVKRTFQPVAFRDGAAVLAVQPQRTKITVGLARTPVRQENVVHITNAMAIMFPNGDSPAPRSLRYALPGAEQAWGGDPTTPEYQNKPGAQEVGVQGTEALAEYIDPVGAHRSDGSPLLSIYGVTPDSRRLLVETIQFDDEPARVIALLARNDEPFQAVASTFADWTAPLPVRLRLPDNQGIVVAAEGAALSYRIRDGKWQNAGRNAALLPADATDVRVTDASGTVTSIPVTT</sequence>
<organism evidence="2 3">
    <name type="scientific">Plantactinospora mayteni</name>
    <dbReference type="NCBI Taxonomy" id="566021"/>
    <lineage>
        <taxon>Bacteria</taxon>
        <taxon>Bacillati</taxon>
        <taxon>Actinomycetota</taxon>
        <taxon>Actinomycetes</taxon>
        <taxon>Micromonosporales</taxon>
        <taxon>Micromonosporaceae</taxon>
        <taxon>Plantactinospora</taxon>
    </lineage>
</organism>
<keyword evidence="1" id="KW-0812">Transmembrane</keyword>
<evidence type="ECO:0000313" key="2">
    <source>
        <dbReference type="EMBL" id="GIG98915.1"/>
    </source>
</evidence>
<feature type="transmembrane region" description="Helical" evidence="1">
    <location>
        <begin position="42"/>
        <end position="63"/>
    </location>
</feature>
<dbReference type="EMBL" id="BONX01000038">
    <property type="protein sequence ID" value="GIG98915.1"/>
    <property type="molecule type" value="Genomic_DNA"/>
</dbReference>
<reference evidence="2 3" key="1">
    <citation type="submission" date="2021-01" db="EMBL/GenBank/DDBJ databases">
        <title>Whole genome shotgun sequence of Plantactinospora mayteni NBRC 109088.</title>
        <authorList>
            <person name="Komaki H."/>
            <person name="Tamura T."/>
        </authorList>
    </citation>
    <scope>NUCLEOTIDE SEQUENCE [LARGE SCALE GENOMIC DNA]</scope>
    <source>
        <strain evidence="2 3">NBRC 109088</strain>
    </source>
</reference>
<dbReference type="Proteomes" id="UP000621500">
    <property type="component" value="Unassembled WGS sequence"/>
</dbReference>
<keyword evidence="3" id="KW-1185">Reference proteome</keyword>
<gene>
    <name evidence="2" type="ORF">Pma05_54880</name>
</gene>
<name>A0ABQ4EW56_9ACTN</name>
<comment type="caution">
    <text evidence="2">The sequence shown here is derived from an EMBL/GenBank/DDBJ whole genome shotgun (WGS) entry which is preliminary data.</text>
</comment>